<feature type="signal peptide" evidence="9">
    <location>
        <begin position="1"/>
        <end position="20"/>
    </location>
</feature>
<organism evidence="11 12">
    <name type="scientific">Aeoliella straminimaris</name>
    <dbReference type="NCBI Taxonomy" id="2954799"/>
    <lineage>
        <taxon>Bacteria</taxon>
        <taxon>Pseudomonadati</taxon>
        <taxon>Planctomycetota</taxon>
        <taxon>Planctomycetia</taxon>
        <taxon>Pirellulales</taxon>
        <taxon>Lacipirellulaceae</taxon>
        <taxon>Aeoliella</taxon>
    </lineage>
</organism>
<feature type="domain" description="Peptidase M14" evidence="10">
    <location>
        <begin position="43"/>
        <end position="399"/>
    </location>
</feature>
<dbReference type="GO" id="GO:0005615">
    <property type="term" value="C:extracellular space"/>
    <property type="evidence" value="ECO:0007669"/>
    <property type="project" value="TreeGrafter"/>
</dbReference>
<dbReference type="GO" id="GO:0006508">
    <property type="term" value="P:proteolysis"/>
    <property type="evidence" value="ECO:0007669"/>
    <property type="project" value="UniProtKB-KW"/>
</dbReference>
<keyword evidence="4" id="KW-0378">Hydrolase</keyword>
<evidence type="ECO:0000256" key="9">
    <source>
        <dbReference type="SAM" id="SignalP"/>
    </source>
</evidence>
<evidence type="ECO:0000256" key="3">
    <source>
        <dbReference type="ARBA" id="ARBA00022670"/>
    </source>
</evidence>
<dbReference type="PRINTS" id="PR00765">
    <property type="entry name" value="CRBOXYPTASEA"/>
</dbReference>
<dbReference type="PROSITE" id="PS52035">
    <property type="entry name" value="PEPTIDASE_M14"/>
    <property type="match status" value="1"/>
</dbReference>
<dbReference type="GO" id="GO:0004181">
    <property type="term" value="F:metallocarboxypeptidase activity"/>
    <property type="evidence" value="ECO:0007669"/>
    <property type="project" value="InterPro"/>
</dbReference>
<name>A0A9X2JH28_9BACT</name>
<dbReference type="Gene3D" id="3.40.630.10">
    <property type="entry name" value="Zn peptidases"/>
    <property type="match status" value="1"/>
</dbReference>
<keyword evidence="9" id="KW-0732">Signal</keyword>
<feature type="active site" description="Proton donor/acceptor" evidence="7">
    <location>
        <position position="374"/>
    </location>
</feature>
<evidence type="ECO:0000256" key="1">
    <source>
        <dbReference type="ARBA" id="ARBA00001947"/>
    </source>
</evidence>
<dbReference type="CDD" id="cd06905">
    <property type="entry name" value="M14-like"/>
    <property type="match status" value="1"/>
</dbReference>
<feature type="chain" id="PRO_5040787978" evidence="9">
    <location>
        <begin position="21"/>
        <end position="591"/>
    </location>
</feature>
<dbReference type="SUPFAM" id="SSF53187">
    <property type="entry name" value="Zn-dependent exopeptidases"/>
    <property type="match status" value="1"/>
</dbReference>
<keyword evidence="6" id="KW-0482">Metalloprotease</keyword>
<sequence length="591" mass="66687">MKAKLALLLLAFAASLSAYADQKPMYQPLGAPADPDISARWNFYRDYAQATGLLKQIAAAHPDICRLESLGTSHGGREMWVMTITNQAQGDQQDEAQKPAFWIDGGIHANEVQAVDVVLYTAWYMTEMYGRNETITRLIDERVFYLMPMMSPDSRDAHMHEPNTTNGPRGGQRPVDDDRDGRVDEDPADDLDGDGHITQMRIRDPLGRYKPDDEYPAMMVRADPDETGSYTLLGAEGIDNDGDGRVNEDADGYYDPNRDWPWYWEPSYVQRGAHNYPLSIEENRMVADFVMAHPNIAGAQSYHNTGGMILRGPGAKQDRWPREDIAVYDRLGKRGEEMLPGYRYLNTADDLYEVWGGETDWFHTMVGAFAFVNELNTPFNLFRESASGGFFASQDNQHKFDRLLLLGDGFVEWHEVDHPTYGKIEVGGLKKNWGRQPPSFLLEEECHRNMAFTMWHADQLPKVEIEEVVVRPLDDGLFEVTATLMNRKLTPTRSAFNIQHKVTPPDVARISGDDIEVIAALVSDDRPFDDVEDAGRTPHDVQLDVIRPWQPKYVRWLVTGSGNVDVNIQSIKGGTASIQVPLEGSDETKQD</sequence>
<dbReference type="Pfam" id="PF00246">
    <property type="entry name" value="Peptidase_M14"/>
    <property type="match status" value="2"/>
</dbReference>
<keyword evidence="5" id="KW-0862">Zinc</keyword>
<evidence type="ECO:0000256" key="7">
    <source>
        <dbReference type="PROSITE-ProRule" id="PRU01379"/>
    </source>
</evidence>
<evidence type="ECO:0000256" key="8">
    <source>
        <dbReference type="SAM" id="MobiDB-lite"/>
    </source>
</evidence>
<dbReference type="AlphaFoldDB" id="A0A9X2JH28"/>
<evidence type="ECO:0000256" key="4">
    <source>
        <dbReference type="ARBA" id="ARBA00022801"/>
    </source>
</evidence>
<feature type="compositionally biased region" description="Basic and acidic residues" evidence="8">
    <location>
        <begin position="174"/>
        <end position="185"/>
    </location>
</feature>
<evidence type="ECO:0000259" key="10">
    <source>
        <dbReference type="PROSITE" id="PS52035"/>
    </source>
</evidence>
<dbReference type="SMART" id="SM00631">
    <property type="entry name" value="Zn_pept"/>
    <property type="match status" value="1"/>
</dbReference>
<dbReference type="PANTHER" id="PTHR11705:SF143">
    <property type="entry name" value="SLL0236 PROTEIN"/>
    <property type="match status" value="1"/>
</dbReference>
<evidence type="ECO:0000256" key="5">
    <source>
        <dbReference type="ARBA" id="ARBA00022833"/>
    </source>
</evidence>
<dbReference type="Proteomes" id="UP001155241">
    <property type="component" value="Unassembled WGS sequence"/>
</dbReference>
<dbReference type="PANTHER" id="PTHR11705">
    <property type="entry name" value="PROTEASE FAMILY M14 CARBOXYPEPTIDASE A,B"/>
    <property type="match status" value="1"/>
</dbReference>
<evidence type="ECO:0000256" key="6">
    <source>
        <dbReference type="ARBA" id="ARBA00023049"/>
    </source>
</evidence>
<dbReference type="InterPro" id="IPR000834">
    <property type="entry name" value="Peptidase_M14"/>
</dbReference>
<evidence type="ECO:0000313" key="11">
    <source>
        <dbReference type="EMBL" id="MCO6042479.1"/>
    </source>
</evidence>
<accession>A0A9X2JH28</accession>
<gene>
    <name evidence="11" type="ORF">NG895_01030</name>
</gene>
<dbReference type="EMBL" id="JAMXLR010000004">
    <property type="protein sequence ID" value="MCO6042479.1"/>
    <property type="molecule type" value="Genomic_DNA"/>
</dbReference>
<keyword evidence="3" id="KW-0645">Protease</keyword>
<comment type="caution">
    <text evidence="11">The sequence shown here is derived from an EMBL/GenBank/DDBJ whole genome shotgun (WGS) entry which is preliminary data.</text>
</comment>
<comment type="similarity">
    <text evidence="2 7">Belongs to the peptidase M14 family.</text>
</comment>
<protein>
    <submittedName>
        <fullName evidence="11">M14 family metallopeptidase</fullName>
    </submittedName>
</protein>
<proteinExistence type="inferred from homology"/>
<evidence type="ECO:0000256" key="2">
    <source>
        <dbReference type="ARBA" id="ARBA00005988"/>
    </source>
</evidence>
<reference evidence="11" key="1">
    <citation type="submission" date="2022-06" db="EMBL/GenBank/DDBJ databases">
        <title>Aeoliella straminimaris, a novel planctomycete from sediments.</title>
        <authorList>
            <person name="Vitorino I.R."/>
            <person name="Lage O.M."/>
        </authorList>
    </citation>
    <scope>NUCLEOTIDE SEQUENCE</scope>
    <source>
        <strain evidence="11">ICT_H6.2</strain>
    </source>
</reference>
<keyword evidence="12" id="KW-1185">Reference proteome</keyword>
<evidence type="ECO:0000313" key="12">
    <source>
        <dbReference type="Proteomes" id="UP001155241"/>
    </source>
</evidence>
<dbReference type="RefSeq" id="WP_252850581.1">
    <property type="nucleotide sequence ID" value="NZ_JAMXLR010000004.1"/>
</dbReference>
<dbReference type="GO" id="GO:0008270">
    <property type="term" value="F:zinc ion binding"/>
    <property type="evidence" value="ECO:0007669"/>
    <property type="project" value="InterPro"/>
</dbReference>
<comment type="cofactor">
    <cofactor evidence="1">
        <name>Zn(2+)</name>
        <dbReference type="ChEBI" id="CHEBI:29105"/>
    </cofactor>
</comment>
<feature type="region of interest" description="Disordered" evidence="8">
    <location>
        <begin position="153"/>
        <end position="208"/>
    </location>
</feature>